<accession>A0A0E9TPS0</accession>
<dbReference type="AlphaFoldDB" id="A0A0E9TPS0"/>
<evidence type="ECO:0000313" key="1">
    <source>
        <dbReference type="EMBL" id="JAH55576.1"/>
    </source>
</evidence>
<organism evidence="1">
    <name type="scientific">Anguilla anguilla</name>
    <name type="common">European freshwater eel</name>
    <name type="synonym">Muraena anguilla</name>
    <dbReference type="NCBI Taxonomy" id="7936"/>
    <lineage>
        <taxon>Eukaryota</taxon>
        <taxon>Metazoa</taxon>
        <taxon>Chordata</taxon>
        <taxon>Craniata</taxon>
        <taxon>Vertebrata</taxon>
        <taxon>Euteleostomi</taxon>
        <taxon>Actinopterygii</taxon>
        <taxon>Neopterygii</taxon>
        <taxon>Teleostei</taxon>
        <taxon>Anguilliformes</taxon>
        <taxon>Anguillidae</taxon>
        <taxon>Anguilla</taxon>
    </lineage>
</organism>
<name>A0A0E9TPS0_ANGAN</name>
<sequence>MGDFLKTGKWAVSPEQQKIQKYLRCTCPMRMLHLLMLQIG</sequence>
<proteinExistence type="predicted"/>
<protein>
    <submittedName>
        <fullName evidence="1">Uncharacterized protein</fullName>
    </submittedName>
</protein>
<reference evidence="1" key="2">
    <citation type="journal article" date="2015" name="Fish Shellfish Immunol.">
        <title>Early steps in the European eel (Anguilla anguilla)-Vibrio vulnificus interaction in the gills: Role of the RtxA13 toxin.</title>
        <authorList>
            <person name="Callol A."/>
            <person name="Pajuelo D."/>
            <person name="Ebbesson L."/>
            <person name="Teles M."/>
            <person name="MacKenzie S."/>
            <person name="Amaro C."/>
        </authorList>
    </citation>
    <scope>NUCLEOTIDE SEQUENCE</scope>
</reference>
<dbReference type="EMBL" id="GBXM01053001">
    <property type="protein sequence ID" value="JAH55576.1"/>
    <property type="molecule type" value="Transcribed_RNA"/>
</dbReference>
<reference evidence="1" key="1">
    <citation type="submission" date="2014-11" db="EMBL/GenBank/DDBJ databases">
        <authorList>
            <person name="Amaro Gonzalez C."/>
        </authorList>
    </citation>
    <scope>NUCLEOTIDE SEQUENCE</scope>
</reference>